<feature type="region of interest" description="Disordered" evidence="1">
    <location>
        <begin position="78"/>
        <end position="114"/>
    </location>
</feature>
<name>A0A8S3V3B9_MYTED</name>
<keyword evidence="2" id="KW-1133">Transmembrane helix</keyword>
<dbReference type="EMBL" id="CAJPWZ010002966">
    <property type="protein sequence ID" value="CAG2249188.1"/>
    <property type="molecule type" value="Genomic_DNA"/>
</dbReference>
<sequence length="152" mass="17181">MFFFLDVSNDENLYEYVYAFGGVAVFGMVLLGFYYKIKCYKLQNTINIHDPETNHTSEVNEIENVYDEIDELALDDMNQQPHHNSSSIEDDSSNSSGTTNSGTTNNEGYLNPYQPIIQNTDTHTYSLTSAAVSSTEQEICNQACVNVKQYEN</sequence>
<keyword evidence="2" id="KW-0472">Membrane</keyword>
<dbReference type="OrthoDB" id="6190394at2759"/>
<feature type="transmembrane region" description="Helical" evidence="2">
    <location>
        <begin position="16"/>
        <end position="35"/>
    </location>
</feature>
<keyword evidence="4" id="KW-1185">Reference proteome</keyword>
<evidence type="ECO:0000256" key="2">
    <source>
        <dbReference type="SAM" id="Phobius"/>
    </source>
</evidence>
<comment type="caution">
    <text evidence="3">The sequence shown here is derived from an EMBL/GenBank/DDBJ whole genome shotgun (WGS) entry which is preliminary data.</text>
</comment>
<reference evidence="3" key="1">
    <citation type="submission" date="2021-03" db="EMBL/GenBank/DDBJ databases">
        <authorList>
            <person name="Bekaert M."/>
        </authorList>
    </citation>
    <scope>NUCLEOTIDE SEQUENCE</scope>
</reference>
<dbReference type="AlphaFoldDB" id="A0A8S3V3B9"/>
<accession>A0A8S3V3B9</accession>
<organism evidence="3 4">
    <name type="scientific">Mytilus edulis</name>
    <name type="common">Blue mussel</name>
    <dbReference type="NCBI Taxonomy" id="6550"/>
    <lineage>
        <taxon>Eukaryota</taxon>
        <taxon>Metazoa</taxon>
        <taxon>Spiralia</taxon>
        <taxon>Lophotrochozoa</taxon>
        <taxon>Mollusca</taxon>
        <taxon>Bivalvia</taxon>
        <taxon>Autobranchia</taxon>
        <taxon>Pteriomorphia</taxon>
        <taxon>Mytilida</taxon>
        <taxon>Mytiloidea</taxon>
        <taxon>Mytilidae</taxon>
        <taxon>Mytilinae</taxon>
        <taxon>Mytilus</taxon>
    </lineage>
</organism>
<gene>
    <name evidence="3" type="ORF">MEDL_60973</name>
</gene>
<evidence type="ECO:0000313" key="4">
    <source>
        <dbReference type="Proteomes" id="UP000683360"/>
    </source>
</evidence>
<feature type="compositionally biased region" description="Low complexity" evidence="1">
    <location>
        <begin position="93"/>
        <end position="106"/>
    </location>
</feature>
<keyword evidence="2" id="KW-0812">Transmembrane</keyword>
<dbReference type="Proteomes" id="UP000683360">
    <property type="component" value="Unassembled WGS sequence"/>
</dbReference>
<evidence type="ECO:0000256" key="1">
    <source>
        <dbReference type="SAM" id="MobiDB-lite"/>
    </source>
</evidence>
<evidence type="ECO:0000313" key="3">
    <source>
        <dbReference type="EMBL" id="CAG2249188.1"/>
    </source>
</evidence>
<protein>
    <submittedName>
        <fullName evidence="3">NuoL</fullName>
    </submittedName>
</protein>
<proteinExistence type="predicted"/>